<evidence type="ECO:0000256" key="1">
    <source>
        <dbReference type="ARBA" id="ARBA00022527"/>
    </source>
</evidence>
<dbReference type="Gene3D" id="3.30.565.10">
    <property type="entry name" value="Histidine kinase-like ATPase, C-terminal domain"/>
    <property type="match status" value="1"/>
</dbReference>
<dbReference type="CDD" id="cd16936">
    <property type="entry name" value="HATPase_RsbW-like"/>
    <property type="match status" value="1"/>
</dbReference>
<dbReference type="PANTHER" id="PTHR35526">
    <property type="entry name" value="ANTI-SIGMA-F FACTOR RSBW-RELATED"/>
    <property type="match status" value="1"/>
</dbReference>
<dbReference type="Pfam" id="PF13581">
    <property type="entry name" value="HATPase_c_2"/>
    <property type="match status" value="1"/>
</dbReference>
<evidence type="ECO:0000313" key="3">
    <source>
        <dbReference type="EMBL" id="MBB5935049.1"/>
    </source>
</evidence>
<organism evidence="3 4">
    <name type="scientific">Streptomyces zagrosensis</name>
    <dbReference type="NCBI Taxonomy" id="1042984"/>
    <lineage>
        <taxon>Bacteria</taxon>
        <taxon>Bacillati</taxon>
        <taxon>Actinomycetota</taxon>
        <taxon>Actinomycetes</taxon>
        <taxon>Kitasatosporales</taxon>
        <taxon>Streptomycetaceae</taxon>
        <taxon>Streptomyces</taxon>
    </lineage>
</organism>
<dbReference type="SUPFAM" id="SSF55874">
    <property type="entry name" value="ATPase domain of HSP90 chaperone/DNA topoisomerase II/histidine kinase"/>
    <property type="match status" value="1"/>
</dbReference>
<sequence length="146" mass="15696">MDAGPWGGGRSWPALEDVEFLTAHFEGDISDIPDARLAASQSLDTLICRDPPTSPISHGDILVVVTELGANAVQYAPGPFTLRLRRTFDGVHVTVADTNPTPPTPRRCDPARGAGGIGWHLIQALADQVDVVRKPDGKDIHAFLPW</sequence>
<feature type="domain" description="Histidine kinase/HSP90-like ATPase" evidence="2">
    <location>
        <begin position="58"/>
        <end position="140"/>
    </location>
</feature>
<keyword evidence="4" id="KW-1185">Reference proteome</keyword>
<proteinExistence type="predicted"/>
<dbReference type="InterPro" id="IPR036890">
    <property type="entry name" value="HATPase_C_sf"/>
</dbReference>
<dbReference type="PANTHER" id="PTHR35526:SF3">
    <property type="entry name" value="ANTI-SIGMA-F FACTOR RSBW"/>
    <property type="match status" value="1"/>
</dbReference>
<protein>
    <submittedName>
        <fullName evidence="3">Anti-sigma regulatory factor (Ser/Thr protein kinase)</fullName>
    </submittedName>
</protein>
<dbReference type="InterPro" id="IPR003594">
    <property type="entry name" value="HATPase_dom"/>
</dbReference>
<keyword evidence="1" id="KW-0418">Kinase</keyword>
<dbReference type="AlphaFoldDB" id="A0A7W9Q806"/>
<keyword evidence="1" id="KW-0723">Serine/threonine-protein kinase</keyword>
<comment type="caution">
    <text evidence="3">The sequence shown here is derived from an EMBL/GenBank/DDBJ whole genome shotgun (WGS) entry which is preliminary data.</text>
</comment>
<dbReference type="InterPro" id="IPR050267">
    <property type="entry name" value="Anti-sigma-factor_SerPK"/>
</dbReference>
<keyword evidence="1" id="KW-0808">Transferase</keyword>
<dbReference type="GO" id="GO:0004674">
    <property type="term" value="F:protein serine/threonine kinase activity"/>
    <property type="evidence" value="ECO:0007669"/>
    <property type="project" value="UniProtKB-KW"/>
</dbReference>
<dbReference type="EMBL" id="JACHJL010000004">
    <property type="protein sequence ID" value="MBB5935049.1"/>
    <property type="molecule type" value="Genomic_DNA"/>
</dbReference>
<name>A0A7W9Q806_9ACTN</name>
<accession>A0A7W9Q806</accession>
<gene>
    <name evidence="3" type="ORF">FHS42_002099</name>
</gene>
<dbReference type="Proteomes" id="UP000588098">
    <property type="component" value="Unassembled WGS sequence"/>
</dbReference>
<evidence type="ECO:0000259" key="2">
    <source>
        <dbReference type="Pfam" id="PF13581"/>
    </source>
</evidence>
<evidence type="ECO:0000313" key="4">
    <source>
        <dbReference type="Proteomes" id="UP000588098"/>
    </source>
</evidence>
<reference evidence="3 4" key="1">
    <citation type="submission" date="2020-08" db="EMBL/GenBank/DDBJ databases">
        <title>Genomic Encyclopedia of Type Strains, Phase III (KMG-III): the genomes of soil and plant-associated and newly described type strains.</title>
        <authorList>
            <person name="Whitman W."/>
        </authorList>
    </citation>
    <scope>NUCLEOTIDE SEQUENCE [LARGE SCALE GENOMIC DNA]</scope>
    <source>
        <strain evidence="3 4">CECT 8305</strain>
    </source>
</reference>